<feature type="active site" evidence="15">
    <location>
        <position position="104"/>
    </location>
</feature>
<comment type="subunit">
    <text evidence="15">Monomer.</text>
</comment>
<evidence type="ECO:0000256" key="4">
    <source>
        <dbReference type="ARBA" id="ARBA00022490"/>
    </source>
</evidence>
<dbReference type="InterPro" id="IPR043128">
    <property type="entry name" value="Rev_trsase/Diguanyl_cyclase"/>
</dbReference>
<keyword evidence="8 15" id="KW-0479">Metal-binding</keyword>
<comment type="subcellular location">
    <subcellularLocation>
        <location evidence="1 15">Cytoplasm</location>
    </subcellularLocation>
</comment>
<dbReference type="SUPFAM" id="SSF56672">
    <property type="entry name" value="DNA/RNA polymerases"/>
    <property type="match status" value="1"/>
</dbReference>
<sequence>MERHIIHCDLDTFFVSVERLLNSELVGKPVLIGGSSDRGVVASCSYEARRFGVHSAMPMKLALRLCPEAVIVRGDHDRYAKYSGTVTEIIEESTPVVEKASIDEHYLDISGMDKYFGCWKWARELRQRIMKETGLPLSFGLSANKTVSKIATGEAKPCGEWLVEGGTEKPFLAPLSIRKIPMVGEKSYVLLRNMGIHRIHTLQAMEPFTMRRVLGENGVTIWRKANGLDDSPVVPFREQKSMSKETTFQQDTIDVGMLRRILISMVDALAFDLRTDQKLTGCITLKIRYSNFDTHTQQVRIPYTNSDRAITDKVMELFGKLYSRRMLIRLVGVKFSNLIHGAYQVDLFNDTQEEINLMQAMDRIRLRYGEQYIGRGIYLPEGDCDGQAKGGHHAAQPA</sequence>
<dbReference type="Gene3D" id="3.30.70.270">
    <property type="match status" value="1"/>
</dbReference>
<evidence type="ECO:0000256" key="2">
    <source>
        <dbReference type="ARBA" id="ARBA00010945"/>
    </source>
</evidence>
<evidence type="ECO:0000256" key="5">
    <source>
        <dbReference type="ARBA" id="ARBA00022679"/>
    </source>
</evidence>
<dbReference type="GO" id="GO:0003684">
    <property type="term" value="F:damaged DNA binding"/>
    <property type="evidence" value="ECO:0007669"/>
    <property type="project" value="InterPro"/>
</dbReference>
<dbReference type="RefSeq" id="WP_090601866.1">
    <property type="nucleotide sequence ID" value="NZ_FNZR01000001.1"/>
</dbReference>
<dbReference type="EMBL" id="FNZR01000001">
    <property type="protein sequence ID" value="SEK17978.1"/>
    <property type="molecule type" value="Genomic_DNA"/>
</dbReference>
<evidence type="ECO:0000256" key="10">
    <source>
        <dbReference type="ARBA" id="ARBA00022842"/>
    </source>
</evidence>
<name>A0A1H7EVZ0_9SPHI</name>
<organism evidence="17 18">
    <name type="scientific">Parapedobacter koreensis</name>
    <dbReference type="NCBI Taxonomy" id="332977"/>
    <lineage>
        <taxon>Bacteria</taxon>
        <taxon>Pseudomonadati</taxon>
        <taxon>Bacteroidota</taxon>
        <taxon>Sphingobacteriia</taxon>
        <taxon>Sphingobacteriales</taxon>
        <taxon>Sphingobacteriaceae</taxon>
        <taxon>Parapedobacter</taxon>
    </lineage>
</organism>
<proteinExistence type="inferred from homology"/>
<evidence type="ECO:0000256" key="12">
    <source>
        <dbReference type="ARBA" id="ARBA00023125"/>
    </source>
</evidence>
<dbReference type="AlphaFoldDB" id="A0A1H7EVZ0"/>
<dbReference type="GO" id="GO:0000287">
    <property type="term" value="F:magnesium ion binding"/>
    <property type="evidence" value="ECO:0007669"/>
    <property type="project" value="UniProtKB-UniRule"/>
</dbReference>
<keyword evidence="12 15" id="KW-0238">DNA-binding</keyword>
<dbReference type="GO" id="GO:0009432">
    <property type="term" value="P:SOS response"/>
    <property type="evidence" value="ECO:0007669"/>
    <property type="project" value="TreeGrafter"/>
</dbReference>
<keyword evidence="4 15" id="KW-0963">Cytoplasm</keyword>
<dbReference type="OrthoDB" id="9808813at2"/>
<dbReference type="EC" id="2.7.7.7" evidence="15"/>
<dbReference type="NCBIfam" id="NF002677">
    <property type="entry name" value="PRK02406.1"/>
    <property type="match status" value="1"/>
</dbReference>
<dbReference type="PROSITE" id="PS50173">
    <property type="entry name" value="UMUC"/>
    <property type="match status" value="1"/>
</dbReference>
<keyword evidence="5 15" id="KW-0808">Transferase</keyword>
<dbReference type="Gene3D" id="3.40.1170.60">
    <property type="match status" value="1"/>
</dbReference>
<dbReference type="FunFam" id="3.40.1170.60:FF:000001">
    <property type="entry name" value="DNA polymerase IV"/>
    <property type="match status" value="1"/>
</dbReference>
<comment type="catalytic activity">
    <reaction evidence="14 15">
        <text>DNA(n) + a 2'-deoxyribonucleoside 5'-triphosphate = DNA(n+1) + diphosphate</text>
        <dbReference type="Rhea" id="RHEA:22508"/>
        <dbReference type="Rhea" id="RHEA-COMP:17339"/>
        <dbReference type="Rhea" id="RHEA-COMP:17340"/>
        <dbReference type="ChEBI" id="CHEBI:33019"/>
        <dbReference type="ChEBI" id="CHEBI:61560"/>
        <dbReference type="ChEBI" id="CHEBI:173112"/>
        <dbReference type="EC" id="2.7.7.7"/>
    </reaction>
</comment>
<dbReference type="Gene3D" id="3.30.1490.100">
    <property type="entry name" value="DNA polymerase, Y-family, little finger domain"/>
    <property type="match status" value="1"/>
</dbReference>
<evidence type="ECO:0000256" key="6">
    <source>
        <dbReference type="ARBA" id="ARBA00022695"/>
    </source>
</evidence>
<feature type="site" description="Substrate discrimination" evidence="15">
    <location>
        <position position="14"/>
    </location>
</feature>
<feature type="binding site" evidence="15">
    <location>
        <position position="103"/>
    </location>
    <ligand>
        <name>Mg(2+)</name>
        <dbReference type="ChEBI" id="CHEBI:18420"/>
    </ligand>
</feature>
<evidence type="ECO:0000259" key="16">
    <source>
        <dbReference type="PROSITE" id="PS50173"/>
    </source>
</evidence>
<dbReference type="Proteomes" id="UP000198916">
    <property type="component" value="Unassembled WGS sequence"/>
</dbReference>
<evidence type="ECO:0000256" key="1">
    <source>
        <dbReference type="ARBA" id="ARBA00004496"/>
    </source>
</evidence>
<evidence type="ECO:0000256" key="8">
    <source>
        <dbReference type="ARBA" id="ARBA00022723"/>
    </source>
</evidence>
<feature type="domain" description="UmuC" evidence="16">
    <location>
        <begin position="5"/>
        <end position="184"/>
    </location>
</feature>
<evidence type="ECO:0000256" key="15">
    <source>
        <dbReference type="HAMAP-Rule" id="MF_01113"/>
    </source>
</evidence>
<feature type="binding site" evidence="15">
    <location>
        <position position="9"/>
    </location>
    <ligand>
        <name>Mg(2+)</name>
        <dbReference type="ChEBI" id="CHEBI:18420"/>
    </ligand>
</feature>
<dbReference type="CDD" id="cd03586">
    <property type="entry name" value="PolY_Pol_IV_kappa"/>
    <property type="match status" value="1"/>
</dbReference>
<evidence type="ECO:0000256" key="14">
    <source>
        <dbReference type="ARBA" id="ARBA00049244"/>
    </source>
</evidence>
<dbReference type="STRING" id="332977.SAMN05421740_10157"/>
<dbReference type="SUPFAM" id="SSF100879">
    <property type="entry name" value="Lesion bypass DNA polymerase (Y-family), little finger domain"/>
    <property type="match status" value="1"/>
</dbReference>
<dbReference type="GO" id="GO:0006261">
    <property type="term" value="P:DNA-templated DNA replication"/>
    <property type="evidence" value="ECO:0007669"/>
    <property type="project" value="UniProtKB-UniRule"/>
</dbReference>
<dbReference type="GO" id="GO:0042276">
    <property type="term" value="P:error-prone translesion synthesis"/>
    <property type="evidence" value="ECO:0007669"/>
    <property type="project" value="TreeGrafter"/>
</dbReference>
<keyword evidence="18" id="KW-1185">Reference proteome</keyword>
<evidence type="ECO:0000313" key="17">
    <source>
        <dbReference type="EMBL" id="SEK17978.1"/>
    </source>
</evidence>
<reference evidence="18" key="1">
    <citation type="submission" date="2016-10" db="EMBL/GenBank/DDBJ databases">
        <authorList>
            <person name="Varghese N."/>
            <person name="Submissions S."/>
        </authorList>
    </citation>
    <scope>NUCLEOTIDE SEQUENCE [LARGE SCALE GENOMIC DNA]</scope>
    <source>
        <strain evidence="18">Jip14</strain>
    </source>
</reference>
<dbReference type="InterPro" id="IPR043502">
    <property type="entry name" value="DNA/RNA_pol_sf"/>
</dbReference>
<evidence type="ECO:0000256" key="13">
    <source>
        <dbReference type="ARBA" id="ARBA00023204"/>
    </source>
</evidence>
<dbReference type="InterPro" id="IPR022880">
    <property type="entry name" value="DNApol_IV"/>
</dbReference>
<keyword evidence="10 15" id="KW-0460">Magnesium</keyword>
<dbReference type="GO" id="GO:0006281">
    <property type="term" value="P:DNA repair"/>
    <property type="evidence" value="ECO:0007669"/>
    <property type="project" value="UniProtKB-UniRule"/>
</dbReference>
<dbReference type="GO" id="GO:0003887">
    <property type="term" value="F:DNA-directed DNA polymerase activity"/>
    <property type="evidence" value="ECO:0007669"/>
    <property type="project" value="UniProtKB-UniRule"/>
</dbReference>
<dbReference type="Gene3D" id="1.10.150.20">
    <property type="entry name" value="5' to 3' exonuclease, C-terminal subdomain"/>
    <property type="match status" value="1"/>
</dbReference>
<dbReference type="Pfam" id="PF00817">
    <property type="entry name" value="IMS"/>
    <property type="match status" value="1"/>
</dbReference>
<dbReference type="PANTHER" id="PTHR11076:SF33">
    <property type="entry name" value="DNA POLYMERASE KAPPA"/>
    <property type="match status" value="1"/>
</dbReference>
<gene>
    <name evidence="15" type="primary">dinB</name>
    <name evidence="17" type="ORF">SAMN05421740_10157</name>
</gene>
<keyword evidence="13 15" id="KW-0234">DNA repair</keyword>
<dbReference type="InterPro" id="IPR001126">
    <property type="entry name" value="UmuC"/>
</dbReference>
<evidence type="ECO:0000256" key="11">
    <source>
        <dbReference type="ARBA" id="ARBA00022932"/>
    </source>
</evidence>
<keyword evidence="3 15" id="KW-0515">Mutator protein</keyword>
<evidence type="ECO:0000256" key="9">
    <source>
        <dbReference type="ARBA" id="ARBA00022763"/>
    </source>
</evidence>
<dbReference type="InterPro" id="IPR050116">
    <property type="entry name" value="DNA_polymerase-Y"/>
</dbReference>
<dbReference type="HAMAP" id="MF_01113">
    <property type="entry name" value="DNApol_IV"/>
    <property type="match status" value="1"/>
</dbReference>
<accession>A0A1H7EVZ0</accession>
<comment type="cofactor">
    <cofactor evidence="15">
        <name>Mg(2+)</name>
        <dbReference type="ChEBI" id="CHEBI:18420"/>
    </cofactor>
    <text evidence="15">Binds 2 magnesium ions per subunit.</text>
</comment>
<keyword evidence="11 15" id="KW-0239">DNA-directed DNA polymerase</keyword>
<comment type="function">
    <text evidence="15">Poorly processive, error-prone DNA polymerase involved in untargeted mutagenesis. Copies undamaged DNA at stalled replication forks, which arise in vivo from mismatched or misaligned primer ends. These misaligned primers can be extended by PolIV. Exhibits no 3'-5' exonuclease (proofreading) activity. May be involved in translesional synthesis, in conjunction with the beta clamp from PolIII.</text>
</comment>
<dbReference type="InterPro" id="IPR017961">
    <property type="entry name" value="DNA_pol_Y-fam_little_finger"/>
</dbReference>
<protein>
    <recommendedName>
        <fullName evidence="15">DNA polymerase IV</fullName>
        <shortName evidence="15">Pol IV</shortName>
        <ecNumber evidence="15">2.7.7.7</ecNumber>
    </recommendedName>
</protein>
<dbReference type="InterPro" id="IPR036775">
    <property type="entry name" value="DNA_pol_Y-fam_lit_finger_sf"/>
</dbReference>
<evidence type="ECO:0000256" key="3">
    <source>
        <dbReference type="ARBA" id="ARBA00022457"/>
    </source>
</evidence>
<dbReference type="GO" id="GO:0005829">
    <property type="term" value="C:cytosol"/>
    <property type="evidence" value="ECO:0007669"/>
    <property type="project" value="TreeGrafter"/>
</dbReference>
<dbReference type="PANTHER" id="PTHR11076">
    <property type="entry name" value="DNA REPAIR POLYMERASE UMUC / TRANSFERASE FAMILY MEMBER"/>
    <property type="match status" value="1"/>
</dbReference>
<dbReference type="Pfam" id="PF11799">
    <property type="entry name" value="IMS_C"/>
    <property type="match status" value="1"/>
</dbReference>
<evidence type="ECO:0000256" key="7">
    <source>
        <dbReference type="ARBA" id="ARBA00022705"/>
    </source>
</evidence>
<keyword evidence="7 15" id="KW-0235">DNA replication</keyword>
<comment type="similarity">
    <text evidence="2 15">Belongs to the DNA polymerase type-Y family.</text>
</comment>
<keyword evidence="9 15" id="KW-0227">DNA damage</keyword>
<evidence type="ECO:0000313" key="18">
    <source>
        <dbReference type="Proteomes" id="UP000198916"/>
    </source>
</evidence>
<keyword evidence="6 15" id="KW-0548">Nucleotidyltransferase</keyword>